<organism evidence="1 2">
    <name type="scientific">Spiroplasma diminutum CUAS-1</name>
    <dbReference type="NCBI Taxonomy" id="1276221"/>
    <lineage>
        <taxon>Bacteria</taxon>
        <taxon>Bacillati</taxon>
        <taxon>Mycoplasmatota</taxon>
        <taxon>Mollicutes</taxon>
        <taxon>Entomoplasmatales</taxon>
        <taxon>Spiroplasmataceae</taxon>
        <taxon>Spiroplasma</taxon>
    </lineage>
</organism>
<name>S5M0I5_9MOLU</name>
<dbReference type="EMBL" id="CP005076">
    <property type="protein sequence ID" value="AGR42366.1"/>
    <property type="molecule type" value="Genomic_DNA"/>
</dbReference>
<gene>
    <name evidence="1" type="ORF">SDIMI_v3c06620</name>
</gene>
<dbReference type="PATRIC" id="fig|1276221.3.peg.664"/>
<dbReference type="InParanoid" id="S5M0I5"/>
<keyword evidence="2" id="KW-1185">Reference proteome</keyword>
<protein>
    <submittedName>
        <fullName evidence="1">Uncharacterized protein</fullName>
    </submittedName>
</protein>
<proteinExistence type="predicted"/>
<reference evidence="1 2" key="1">
    <citation type="journal article" date="2013" name="Genome Biol. Evol.">
        <title>Comparison of metabolic capacities and inference of gene content evolution in mosquito-associated Spiroplasma diminutum and S. taiwanense.</title>
        <authorList>
            <person name="Lo W.S."/>
            <person name="Ku C."/>
            <person name="Chen L.L."/>
            <person name="Chang T.H."/>
            <person name="Kuo C.H."/>
        </authorList>
    </citation>
    <scope>NUCLEOTIDE SEQUENCE [LARGE SCALE GENOMIC DNA]</scope>
    <source>
        <strain evidence="1">CUAS-1</strain>
    </source>
</reference>
<dbReference type="RefSeq" id="WP_020836598.1">
    <property type="nucleotide sequence ID" value="NC_021833.1"/>
</dbReference>
<sequence>MYRDKRIWAEIGSRLVSNLSYYNDFKISEEEIFDLIANDEYLLDDSEEVYGKRLINFLKIWEIIRTKIIESKENFKVGKKRIWSFTREDYKLIYNLLDGTEEFENFFLAENRNKEEINEMISFFEDSLIEDSSAESFLEDLLVLLVFFAIQKPLNDKTAVFIYLISNAMILYKGFGPILPTYRGEIVEISNLISRIAIQCQNIDMQHYNKNRLFNICLKRLIDICETNKTFLESL</sequence>
<evidence type="ECO:0000313" key="2">
    <source>
        <dbReference type="Proteomes" id="UP000014983"/>
    </source>
</evidence>
<accession>S5M0I5</accession>
<dbReference type="AlphaFoldDB" id="S5M0I5"/>
<dbReference type="Proteomes" id="UP000014983">
    <property type="component" value="Chromosome"/>
</dbReference>
<dbReference type="KEGG" id="sdi:SDIMI_v3c06620"/>
<dbReference type="HOGENOM" id="CLU_1179618_0_0_14"/>
<dbReference type="OrthoDB" id="389240at2"/>
<evidence type="ECO:0000313" key="1">
    <source>
        <dbReference type="EMBL" id="AGR42366.1"/>
    </source>
</evidence>
<dbReference type="STRING" id="1276221.SDIMI_v3c06620"/>